<sequence>MKMTNEKWPIKQFLVLDAMAIGFGIIYFYIVNLLGTDISVVNAVTAAFIYWVLSVLVYGFSGKLKTNIKA</sequence>
<protein>
    <submittedName>
        <fullName evidence="2">Uncharacterized protein</fullName>
    </submittedName>
</protein>
<keyword evidence="3" id="KW-1185">Reference proteome</keyword>
<feature type="transmembrane region" description="Helical" evidence="1">
    <location>
        <begin position="12"/>
        <end position="34"/>
    </location>
</feature>
<keyword evidence="1" id="KW-0472">Membrane</keyword>
<dbReference type="RefSeq" id="WP_205144398.1">
    <property type="nucleotide sequence ID" value="NZ_JAFBDN010000041.1"/>
</dbReference>
<dbReference type="Proteomes" id="UP001057481">
    <property type="component" value="Unassembled WGS sequence"/>
</dbReference>
<name>A0ABT0VH85_9LACO</name>
<accession>A0ABT0VH85</accession>
<reference evidence="2" key="1">
    <citation type="submission" date="2021-04" db="EMBL/GenBank/DDBJ databases">
        <title>Taxonomic assessment of Weissella genus.</title>
        <authorList>
            <person name="Fanelli F."/>
            <person name="Chieffi D."/>
            <person name="Dell'Aquila A."/>
            <person name="Gyu-Sung C."/>
            <person name="Franz C.M.A.P."/>
            <person name="Fusco V."/>
        </authorList>
    </citation>
    <scope>NUCLEOTIDE SEQUENCE</scope>
    <source>
        <strain evidence="2">LMG 25373</strain>
    </source>
</reference>
<evidence type="ECO:0000256" key="1">
    <source>
        <dbReference type="SAM" id="Phobius"/>
    </source>
</evidence>
<gene>
    <name evidence="2" type="ORF">KAK10_04415</name>
</gene>
<dbReference type="EMBL" id="JAGMVS010000053">
    <property type="protein sequence ID" value="MCM2437160.1"/>
    <property type="molecule type" value="Genomic_DNA"/>
</dbReference>
<evidence type="ECO:0000313" key="3">
    <source>
        <dbReference type="Proteomes" id="UP001057481"/>
    </source>
</evidence>
<organism evidence="2 3">
    <name type="scientific">Periweissella beninensis</name>
    <dbReference type="NCBI Taxonomy" id="504936"/>
    <lineage>
        <taxon>Bacteria</taxon>
        <taxon>Bacillati</taxon>
        <taxon>Bacillota</taxon>
        <taxon>Bacilli</taxon>
        <taxon>Lactobacillales</taxon>
        <taxon>Lactobacillaceae</taxon>
        <taxon>Periweissella</taxon>
    </lineage>
</organism>
<feature type="transmembrane region" description="Helical" evidence="1">
    <location>
        <begin position="40"/>
        <end position="60"/>
    </location>
</feature>
<evidence type="ECO:0000313" key="2">
    <source>
        <dbReference type="EMBL" id="MCM2437160.1"/>
    </source>
</evidence>
<comment type="caution">
    <text evidence="2">The sequence shown here is derived from an EMBL/GenBank/DDBJ whole genome shotgun (WGS) entry which is preliminary data.</text>
</comment>
<keyword evidence="1" id="KW-0812">Transmembrane</keyword>
<keyword evidence="1" id="KW-1133">Transmembrane helix</keyword>
<proteinExistence type="predicted"/>